<reference evidence="1 2" key="2">
    <citation type="journal article" date="2016" name="Genome Announc.">
        <title>Complete Genome Sequence of Sphingopyxis macrogoltabida Strain 203N (NBRC 111659), a Polyethylene Glycol Degrader.</title>
        <authorList>
            <person name="Ohtsubo Y."/>
            <person name="Nonoyama S."/>
            <person name="Nagata Y."/>
            <person name="Numata M."/>
            <person name="Tsuchikane K."/>
            <person name="Hosoyama A."/>
            <person name="Yamazoe A."/>
            <person name="Tsuda M."/>
            <person name="Fujita N."/>
            <person name="Kawai F."/>
        </authorList>
    </citation>
    <scope>NUCLEOTIDE SEQUENCE [LARGE SCALE GENOMIC DNA]</scope>
    <source>
        <strain evidence="1 2">203N</strain>
    </source>
</reference>
<dbReference type="Gene3D" id="3.40.50.1820">
    <property type="entry name" value="alpha/beta hydrolase"/>
    <property type="match status" value="1"/>
</dbReference>
<reference evidence="2" key="1">
    <citation type="submission" date="2015-11" db="EMBL/GenBank/DDBJ databases">
        <title>Complete genome sequence of a polyethylene-glycol degrader Sphingopyxis macrogoltabida 203N (NBRC 111659).</title>
        <authorList>
            <person name="Yoshiyuki O."/>
            <person name="Shouta N."/>
            <person name="Nagata Y."/>
            <person name="Numata M."/>
            <person name="Tsuchikane K."/>
            <person name="Hosoyama A."/>
            <person name="Yamazoe A."/>
            <person name="Tsuda M."/>
            <person name="Fujita N."/>
            <person name="Kawai F."/>
        </authorList>
    </citation>
    <scope>NUCLEOTIDE SEQUENCE [LARGE SCALE GENOMIC DNA]</scope>
    <source>
        <strain evidence="2">203N</strain>
    </source>
</reference>
<dbReference type="PROSITE" id="PS51257">
    <property type="entry name" value="PROKAR_LIPOPROTEIN"/>
    <property type="match status" value="1"/>
</dbReference>
<dbReference type="Proteomes" id="UP000076088">
    <property type="component" value="Chromosome"/>
</dbReference>
<dbReference type="AlphaFoldDB" id="A0AAC9FF16"/>
<dbReference type="EMBL" id="CP013344">
    <property type="protein sequence ID" value="AMU88053.1"/>
    <property type="molecule type" value="Genomic_DNA"/>
</dbReference>
<gene>
    <name evidence="1" type="ORF">ATM17_03180</name>
</gene>
<evidence type="ECO:0000313" key="1">
    <source>
        <dbReference type="EMBL" id="AMU88053.1"/>
    </source>
</evidence>
<protein>
    <recommendedName>
        <fullName evidence="3">Alpha/beta hydrolase</fullName>
    </recommendedName>
</protein>
<dbReference type="SUPFAM" id="SSF53474">
    <property type="entry name" value="alpha/beta-Hydrolases"/>
    <property type="match status" value="1"/>
</dbReference>
<sequence length="396" mass="44112">MRTTPFPAILTALLLGGCITPVDYGKVRHADYVADPRCTAQPGAAVDGEALPLFFATSRLPDCRTADIRLLQYRGDKVRYGRFAPPRDVEIAKKKEFLTPLAFQTDADWWAALRAETDRRQGRVLLYVHGYRENFETTTKDAAQIARMTGFDGPVIAYSWPSQHKVLGYVVDETNMYHDVRNFRIFLKSLAEQSWVKEIVIVSHSLGARLVIPAISYVDRTSSSADSSNISNIILASPDIDRETFERDIEEEVLSARRVARDRRITVYVSRADKALAASRALHGYPRLGSPYCFDPFEAADLKAKGLPERCYPVAISGMTVVDTTDVSRGSTGHSNFLRSAVACRDFIDVVAGKRTRPERTATQLGHVFRLLPDPGNPKPEDDLICNRITGGSENE</sequence>
<dbReference type="PANTHER" id="PTHR36513">
    <property type="entry name" value="ABC TRANSMEMBRANE TYPE-1 DOMAIN-CONTAINING PROTEIN"/>
    <property type="match status" value="1"/>
</dbReference>
<dbReference type="InterPro" id="IPR010297">
    <property type="entry name" value="DUF900_hydrolase"/>
</dbReference>
<name>A0AAC9FF16_SPHMC</name>
<accession>A0AAC9FF16</accession>
<dbReference type="Pfam" id="PF05990">
    <property type="entry name" value="DUF900"/>
    <property type="match status" value="1"/>
</dbReference>
<evidence type="ECO:0008006" key="3">
    <source>
        <dbReference type="Google" id="ProtNLM"/>
    </source>
</evidence>
<dbReference type="RefSeq" id="WP_054732931.1">
    <property type="nucleotide sequence ID" value="NZ_CP009429.1"/>
</dbReference>
<dbReference type="InterPro" id="IPR029058">
    <property type="entry name" value="AB_hydrolase_fold"/>
</dbReference>
<organism evidence="1 2">
    <name type="scientific">Sphingopyxis macrogoltabida</name>
    <name type="common">Sphingomonas macrogoltabidus</name>
    <dbReference type="NCBI Taxonomy" id="33050"/>
    <lineage>
        <taxon>Bacteria</taxon>
        <taxon>Pseudomonadati</taxon>
        <taxon>Pseudomonadota</taxon>
        <taxon>Alphaproteobacteria</taxon>
        <taxon>Sphingomonadales</taxon>
        <taxon>Sphingomonadaceae</taxon>
        <taxon>Sphingopyxis</taxon>
    </lineage>
</organism>
<keyword evidence="2" id="KW-1185">Reference proteome</keyword>
<proteinExistence type="predicted"/>
<evidence type="ECO:0000313" key="2">
    <source>
        <dbReference type="Proteomes" id="UP000076088"/>
    </source>
</evidence>
<dbReference type="KEGG" id="smaz:LH19_03210"/>
<dbReference type="PANTHER" id="PTHR36513:SF1">
    <property type="entry name" value="TRANSMEMBRANE PROTEIN"/>
    <property type="match status" value="1"/>
</dbReference>